<keyword evidence="1" id="KW-0812">Transmembrane</keyword>
<dbReference type="Proteomes" id="UP000682111">
    <property type="component" value="Unassembled WGS sequence"/>
</dbReference>
<feature type="transmembrane region" description="Helical" evidence="1">
    <location>
        <begin position="79"/>
        <end position="99"/>
    </location>
</feature>
<keyword evidence="1" id="KW-1133">Transmembrane helix</keyword>
<feature type="transmembrane region" description="Helical" evidence="1">
    <location>
        <begin position="56"/>
        <end position="73"/>
    </location>
</feature>
<reference evidence="2" key="1">
    <citation type="submission" date="2021-03" db="EMBL/GenBank/DDBJ databases">
        <title>Antimicrobial resistance genes in bacteria isolated from Japanese honey, and their potential for conferring macrolide and lincosamide resistance in the American foulbrood pathogen Paenibacillus larvae.</title>
        <authorList>
            <person name="Okamoto M."/>
            <person name="Kumagai M."/>
            <person name="Kanamori H."/>
            <person name="Takamatsu D."/>
        </authorList>
    </citation>
    <scope>NUCLEOTIDE SEQUENCE</scope>
    <source>
        <strain evidence="2">J27TS8</strain>
    </source>
</reference>
<keyword evidence="1" id="KW-0472">Membrane</keyword>
<feature type="transmembrane region" description="Helical" evidence="1">
    <location>
        <begin position="106"/>
        <end position="125"/>
    </location>
</feature>
<protein>
    <submittedName>
        <fullName evidence="2">Uncharacterized protein</fullName>
    </submittedName>
</protein>
<dbReference type="AlphaFoldDB" id="A0A919WET8"/>
<name>A0A919WET8_9BACI</name>
<keyword evidence="3" id="KW-1185">Reference proteome</keyword>
<feature type="transmembrane region" description="Helical" evidence="1">
    <location>
        <begin position="155"/>
        <end position="177"/>
    </location>
</feature>
<organism evidence="2 3">
    <name type="scientific">Robertmurraya siralis</name>
    <dbReference type="NCBI Taxonomy" id="77777"/>
    <lineage>
        <taxon>Bacteria</taxon>
        <taxon>Bacillati</taxon>
        <taxon>Bacillota</taxon>
        <taxon>Bacilli</taxon>
        <taxon>Bacillales</taxon>
        <taxon>Bacillaceae</taxon>
        <taxon>Robertmurraya</taxon>
    </lineage>
</organism>
<sequence length="178" mass="20866">MDEKRKTIIIKEIMTWKENRMLPEQYCDYLLTLYTEGDHPQQSNSKKIKKVFQKQFILPILLIPIYVFFFYFTELSFDLQIGVAVLFTIMGILLTYYFFKKGIQYHIALIMTGLLLLLSSAEIATNFMGDNMLILYVVLCMNCLLWIITGKKLRLVYFLISGYLGLVLLTISILIQIF</sequence>
<proteinExistence type="predicted"/>
<dbReference type="EMBL" id="BORC01000001">
    <property type="protein sequence ID" value="GIN60434.1"/>
    <property type="molecule type" value="Genomic_DNA"/>
</dbReference>
<feature type="transmembrane region" description="Helical" evidence="1">
    <location>
        <begin position="131"/>
        <end position="148"/>
    </location>
</feature>
<evidence type="ECO:0000256" key="1">
    <source>
        <dbReference type="SAM" id="Phobius"/>
    </source>
</evidence>
<dbReference type="RefSeq" id="WP_137743852.1">
    <property type="nucleotide sequence ID" value="NZ_BORC01000001.1"/>
</dbReference>
<comment type="caution">
    <text evidence="2">The sequence shown here is derived from an EMBL/GenBank/DDBJ whole genome shotgun (WGS) entry which is preliminary data.</text>
</comment>
<gene>
    <name evidence="2" type="ORF">J27TS8_04270</name>
</gene>
<dbReference type="OrthoDB" id="2380880at2"/>
<evidence type="ECO:0000313" key="2">
    <source>
        <dbReference type="EMBL" id="GIN60434.1"/>
    </source>
</evidence>
<evidence type="ECO:0000313" key="3">
    <source>
        <dbReference type="Proteomes" id="UP000682111"/>
    </source>
</evidence>
<accession>A0A919WET8</accession>